<gene>
    <name evidence="7" type="ORF">L248_3148</name>
</gene>
<dbReference type="PANTHER" id="PTHR15172:SF1">
    <property type="entry name" value="GALACTOCEREBROSIDASE"/>
    <property type="match status" value="1"/>
</dbReference>
<dbReference type="PANTHER" id="PTHR15172">
    <property type="entry name" value="GALACTOCEREBROSIDASE"/>
    <property type="match status" value="1"/>
</dbReference>
<dbReference type="HOGENOM" id="CLU_004069_1_0_9"/>
<dbReference type="STRING" id="1231336.L248_3148"/>
<dbReference type="GO" id="GO:0005764">
    <property type="term" value="C:lysosome"/>
    <property type="evidence" value="ECO:0007669"/>
    <property type="project" value="TreeGrafter"/>
</dbReference>
<evidence type="ECO:0000313" key="8">
    <source>
        <dbReference type="Proteomes" id="UP000030647"/>
    </source>
</evidence>
<dbReference type="EMBL" id="KI271590">
    <property type="protein sequence ID" value="ERL64986.1"/>
    <property type="molecule type" value="Genomic_DNA"/>
</dbReference>
<dbReference type="eggNOG" id="COG5520">
    <property type="taxonomic scope" value="Bacteria"/>
</dbReference>
<keyword evidence="3" id="KW-0746">Sphingolipid metabolism</keyword>
<evidence type="ECO:0000313" key="7">
    <source>
        <dbReference type="EMBL" id="ERL64986.1"/>
    </source>
</evidence>
<dbReference type="Pfam" id="PF02057">
    <property type="entry name" value="Glyco_hydro_59"/>
    <property type="match status" value="1"/>
</dbReference>
<evidence type="ECO:0000256" key="1">
    <source>
        <dbReference type="ARBA" id="ARBA00005637"/>
    </source>
</evidence>
<name>U4TJI2_9LACO</name>
<feature type="domain" description="Glycosyl hydrolase family 59 catalytic" evidence="6">
    <location>
        <begin position="23"/>
        <end position="362"/>
    </location>
</feature>
<dbReference type="OrthoDB" id="9802318at2"/>
<evidence type="ECO:0000256" key="2">
    <source>
        <dbReference type="ARBA" id="ARBA00012657"/>
    </source>
</evidence>
<dbReference type="InterPro" id="IPR001286">
    <property type="entry name" value="Glyco_hydro_59"/>
</dbReference>
<evidence type="ECO:0000259" key="6">
    <source>
        <dbReference type="Pfam" id="PF02057"/>
    </source>
</evidence>
<proteinExistence type="inferred from homology"/>
<keyword evidence="4" id="KW-0442">Lipid degradation</keyword>
<accession>U4TJI2</accession>
<dbReference type="AlphaFoldDB" id="U4TJI2"/>
<dbReference type="Gene3D" id="2.60.120.260">
    <property type="entry name" value="Galactose-binding domain-like"/>
    <property type="match status" value="1"/>
</dbReference>
<dbReference type="InterPro" id="IPR049161">
    <property type="entry name" value="GH59_cat"/>
</dbReference>
<sequence>MTTTQFTINGSDIHTDQGDANTFKGFGYLNCNNSSRLLLDYKWEHPEAYQALLQILFGGPHPVMRMLKVELGADANTSSGTEPSPKRSASAPADVRRGVGFQLIADAKKIQPDLMTSILRWAEPGWLKAAWRSVRTDDPDRRVPAQAYETMYQYYKQTIIAAWQTYGYLFDYIDPDRNETRHPMVTFIKWFAERLRNDHDGFPAGFPVARYNAIKLIAADQNTDTDFGDMMLADSALRAAVPAVGYHYRTSDGTDQPFTQLADTYHNEVWYSEGVGPMTAGRLRQQDTRGIGIGGTQSSLDIANRLIKSYAQSRRSLYIFQPALAGFYPGVRYAHKELIVAQTPWSGYYRVDNIGLQVMKHFSDFAVAGWNVQTQGQSWRYIASATASQAEGTENLSQPLGAPSYMTLAAPDGSDVSTVFVNDSDEAQVYTVTLADLPAAQKPFYLWETRGAETAGEAYDAHVKQCRGTVAVANGQYTVTIQAHSVVTVTTLDRRADQAVVYHRLTAAAADTPLDEDPHHGVLFQDDYSYAEMPADYLVQRGGAPRYTTDLGGAFEVEKGALVQQVTEAERALDWEYSCPPNFTIGDDRWENYSVRLGFTFDLATRQNSTAGNYVALGIREQNDFDGAVQAAPYGIRLEPDGHYLFWDQGRTVQQHWQADFDPTQDHELQLTAANNLITVQLDGHEIVRYLAGDYPALSGRVKVGTGYYRTAYHYLIVSRVPGYQTMSQTRWDDLDPRLVFVGDWHREANQNSKNWERSLSWAAANADHPASLQFSFTGTGFVLIGGGNLPDCRLNVYADGVLVRPLAAPLRVAEKQPNLILAGLPSGQHEVTVEVAQGTYTLDAVEFITEAENTHD</sequence>
<dbReference type="InterPro" id="IPR013785">
    <property type="entry name" value="Aldolase_TIM"/>
</dbReference>
<dbReference type="SUPFAM" id="SSF51445">
    <property type="entry name" value="(Trans)glycosidases"/>
    <property type="match status" value="1"/>
</dbReference>
<keyword evidence="8" id="KW-1185">Reference proteome</keyword>
<protein>
    <recommendedName>
        <fullName evidence="2">galactosylceramidase</fullName>
        <ecNumber evidence="2">3.2.1.46</ecNumber>
    </recommendedName>
    <alternativeName>
        <fullName evidence="5">Galactosylceramidase</fullName>
    </alternativeName>
</protein>
<comment type="similarity">
    <text evidence="1">Belongs to the glycosyl hydrolase 59 family.</text>
</comment>
<dbReference type="GO" id="GO:0006683">
    <property type="term" value="P:galactosylceramide catabolic process"/>
    <property type="evidence" value="ECO:0007669"/>
    <property type="project" value="InterPro"/>
</dbReference>
<reference evidence="8" key="1">
    <citation type="journal article" date="2013" name="Genome Announc.">
        <title>Whole-Genome Sequencing of Lactobacillus shenzhenensis Strain LY-73T.</title>
        <authorList>
            <person name="Lin Z."/>
            <person name="Liu Z."/>
            <person name="Yang R."/>
            <person name="Zou Y."/>
            <person name="Wan D."/>
            <person name="Chen J."/>
            <person name="Guo M."/>
            <person name="Zhao J."/>
            <person name="Fang C."/>
            <person name="Yang R."/>
            <person name="Liu F."/>
        </authorList>
    </citation>
    <scope>NUCLEOTIDE SEQUENCE [LARGE SCALE GENOMIC DNA]</scope>
    <source>
        <strain evidence="8">LY-73</strain>
    </source>
</reference>
<keyword evidence="4" id="KW-0443">Lipid metabolism</keyword>
<dbReference type="RefSeq" id="WP_022529733.1">
    <property type="nucleotide sequence ID" value="NZ_KI271590.1"/>
</dbReference>
<dbReference type="EC" id="3.2.1.46" evidence="2"/>
<dbReference type="InterPro" id="IPR017853">
    <property type="entry name" value="GH"/>
</dbReference>
<dbReference type="Gene3D" id="3.20.20.80">
    <property type="entry name" value="Glycosidases"/>
    <property type="match status" value="1"/>
</dbReference>
<evidence type="ECO:0000256" key="3">
    <source>
        <dbReference type="ARBA" id="ARBA00022919"/>
    </source>
</evidence>
<dbReference type="GO" id="GO:0016020">
    <property type="term" value="C:membrane"/>
    <property type="evidence" value="ECO:0007669"/>
    <property type="project" value="GOC"/>
</dbReference>
<dbReference type="Proteomes" id="UP000030647">
    <property type="component" value="Unassembled WGS sequence"/>
</dbReference>
<evidence type="ECO:0000256" key="4">
    <source>
        <dbReference type="ARBA" id="ARBA00022963"/>
    </source>
</evidence>
<dbReference type="Gene3D" id="3.20.20.70">
    <property type="entry name" value="Aldolase class I"/>
    <property type="match status" value="1"/>
</dbReference>
<evidence type="ECO:0000256" key="5">
    <source>
        <dbReference type="ARBA" id="ARBA00033098"/>
    </source>
</evidence>
<dbReference type="Gene3D" id="2.60.120.560">
    <property type="entry name" value="Exo-inulinase, domain 1"/>
    <property type="match status" value="1"/>
</dbReference>
<organism evidence="7 8">
    <name type="scientific">Schleiferilactobacillus shenzhenensis LY-73</name>
    <dbReference type="NCBI Taxonomy" id="1231336"/>
    <lineage>
        <taxon>Bacteria</taxon>
        <taxon>Bacillati</taxon>
        <taxon>Bacillota</taxon>
        <taxon>Bacilli</taxon>
        <taxon>Lactobacillales</taxon>
        <taxon>Lactobacillaceae</taxon>
        <taxon>Schleiferilactobacillus</taxon>
    </lineage>
</organism>
<dbReference type="GO" id="GO:0004336">
    <property type="term" value="F:galactosylceramidase activity"/>
    <property type="evidence" value="ECO:0007669"/>
    <property type="project" value="UniProtKB-EC"/>
</dbReference>